<dbReference type="AlphaFoldDB" id="A0A7W8YAN6"/>
<dbReference type="RefSeq" id="WP_183641188.1">
    <property type="nucleotide sequence ID" value="NZ_JACHBL010000001.1"/>
</dbReference>
<proteinExistence type="predicted"/>
<comment type="caution">
    <text evidence="1">The sequence shown here is derived from an EMBL/GenBank/DDBJ whole genome shotgun (WGS) entry which is preliminary data.</text>
</comment>
<gene>
    <name evidence="1" type="ORF">BKA12_001011</name>
</gene>
<sequence length="58" mass="6650">MAQGEADGLIKPEIQENYVAQLKEDGQKVDFRTYPGRGHMELVEGDSPFLQELIDWTR</sequence>
<reference evidence="1 2" key="1">
    <citation type="submission" date="2020-08" db="EMBL/GenBank/DDBJ databases">
        <title>Sequencing the genomes of 1000 actinobacteria strains.</title>
        <authorList>
            <person name="Klenk H.-P."/>
        </authorList>
    </citation>
    <scope>NUCLEOTIDE SEQUENCE [LARGE SCALE GENOMIC DNA]</scope>
    <source>
        <strain evidence="1 2">DSM 23694</strain>
    </source>
</reference>
<organism evidence="1 2">
    <name type="scientific">Neomicrococcus lactis</name>
    <dbReference type="NCBI Taxonomy" id="732241"/>
    <lineage>
        <taxon>Bacteria</taxon>
        <taxon>Bacillati</taxon>
        <taxon>Actinomycetota</taxon>
        <taxon>Actinomycetes</taxon>
        <taxon>Micrococcales</taxon>
        <taxon>Micrococcaceae</taxon>
        <taxon>Neomicrococcus</taxon>
    </lineage>
</organism>
<dbReference type="EMBL" id="JACHBL010000001">
    <property type="protein sequence ID" value="MBB5597931.1"/>
    <property type="molecule type" value="Genomic_DNA"/>
</dbReference>
<accession>A0A7W8YAN6</accession>
<dbReference type="Gene3D" id="3.40.50.1820">
    <property type="entry name" value="alpha/beta hydrolase"/>
    <property type="match status" value="1"/>
</dbReference>
<protein>
    <submittedName>
        <fullName evidence="1">Pimeloyl-ACP methyl ester carboxylesterase</fullName>
    </submittedName>
</protein>
<name>A0A7W8YAN6_9MICC</name>
<dbReference type="InterPro" id="IPR029058">
    <property type="entry name" value="AB_hydrolase_fold"/>
</dbReference>
<evidence type="ECO:0000313" key="2">
    <source>
        <dbReference type="Proteomes" id="UP000523863"/>
    </source>
</evidence>
<dbReference type="Proteomes" id="UP000523863">
    <property type="component" value="Unassembled WGS sequence"/>
</dbReference>
<dbReference type="SUPFAM" id="SSF53474">
    <property type="entry name" value="alpha/beta-Hydrolases"/>
    <property type="match status" value="1"/>
</dbReference>
<keyword evidence="2" id="KW-1185">Reference proteome</keyword>
<evidence type="ECO:0000313" key="1">
    <source>
        <dbReference type="EMBL" id="MBB5597931.1"/>
    </source>
</evidence>